<evidence type="ECO:0000313" key="4">
    <source>
        <dbReference type="EMBL" id="UQF80327.1"/>
    </source>
</evidence>
<name>A0A9E7D5N2_9ACTO</name>
<dbReference type="GO" id="GO:0006508">
    <property type="term" value="P:proteolysis"/>
    <property type="evidence" value="ECO:0007669"/>
    <property type="project" value="InterPro"/>
</dbReference>
<dbReference type="SUPFAM" id="SSF53474">
    <property type="entry name" value="alpha/beta-Hydrolases"/>
    <property type="match status" value="1"/>
</dbReference>
<evidence type="ECO:0000256" key="2">
    <source>
        <dbReference type="ARBA" id="ARBA00022801"/>
    </source>
</evidence>
<organism evidence="4 5">
    <name type="scientific">Actinomyces graevenitzii</name>
    <dbReference type="NCBI Taxonomy" id="55565"/>
    <lineage>
        <taxon>Bacteria</taxon>
        <taxon>Bacillati</taxon>
        <taxon>Actinomycetota</taxon>
        <taxon>Actinomycetes</taxon>
        <taxon>Actinomycetales</taxon>
        <taxon>Actinomycetaceae</taxon>
        <taxon>Actinomyces</taxon>
    </lineage>
</organism>
<accession>A0A9E7D5N2</accession>
<sequence>MAKLQSTTWTKDASGVLTREHRLQVPLVHGDASDKRTITVYAREVAMAGATDREALVYLQGGPGFEAPYPYVDGGLGWLAEPLKHYRLILLDQRGTGNSTAVGRPWADTQTMVEYLTHLRSDSIVEDAEALRQALGIERWSLIGQSFGGFCVTRYVSAHSESLHHVYLTGGLPAVGHSLDEVYAATYAAMREKSEQFYARFPGDRERMSNLLEMADAGKLHTVHGDVIGVTRLRSLGMLLGASGGADVLHNLLSQEPGSWRQRWDIGEQLAFSARNPLYAFIHESCWADGQVTNWAAVRTLPEDFKSDPTLLTGEHVSPEFFEEDSLLRDWADVAQALAEYPWPQLYSPQAMRASQVKGAAAVYFRDAYVPAQFSLETAALVPGLQTWVTSEYEHNGVRASGGAVFARLHELATGKVLR</sequence>
<dbReference type="PRINTS" id="PR00793">
    <property type="entry name" value="PROAMNOPTASE"/>
</dbReference>
<proteinExistence type="inferred from homology"/>
<comment type="similarity">
    <text evidence="1">Belongs to the peptidase S33 family.</text>
</comment>
<dbReference type="InterPro" id="IPR000073">
    <property type="entry name" value="AB_hydrolase_1"/>
</dbReference>
<dbReference type="AlphaFoldDB" id="A0A9E7D5N2"/>
<reference evidence="4" key="1">
    <citation type="submission" date="2022-05" db="EMBL/GenBank/DDBJ databases">
        <title>Using nanopore sequencing to obtain complete genomes from saliva samples.</title>
        <authorList>
            <person name="Baker J.L."/>
        </authorList>
    </citation>
    <scope>NUCLEOTIDE SEQUENCE</scope>
    <source>
        <strain evidence="4">JCVI-JB-Ag32</strain>
    </source>
</reference>
<dbReference type="Proteomes" id="UP000830236">
    <property type="component" value="Chromosome"/>
</dbReference>
<evidence type="ECO:0000313" key="5">
    <source>
        <dbReference type="Proteomes" id="UP000830236"/>
    </source>
</evidence>
<dbReference type="InterPro" id="IPR002410">
    <property type="entry name" value="Peptidase_S33"/>
</dbReference>
<gene>
    <name evidence="4" type="ORF">M3I41_03385</name>
</gene>
<dbReference type="KEGG" id="agh:M3I41_03385"/>
<dbReference type="InterPro" id="IPR051601">
    <property type="entry name" value="Serine_prot/Carboxylest_S33"/>
</dbReference>
<dbReference type="PANTHER" id="PTHR43248:SF2">
    <property type="entry name" value="PROLYL AMINOPEPTIDASE"/>
    <property type="match status" value="1"/>
</dbReference>
<evidence type="ECO:0000256" key="1">
    <source>
        <dbReference type="ARBA" id="ARBA00010088"/>
    </source>
</evidence>
<dbReference type="PANTHER" id="PTHR43248">
    <property type="entry name" value="2-SUCCINYL-6-HYDROXY-2,4-CYCLOHEXADIENE-1-CARBOXYLATE SYNTHASE"/>
    <property type="match status" value="1"/>
</dbReference>
<feature type="domain" description="AB hydrolase-1" evidence="3">
    <location>
        <begin position="55"/>
        <end position="183"/>
    </location>
</feature>
<keyword evidence="2 4" id="KW-0378">Hydrolase</keyword>
<dbReference type="Gene3D" id="3.40.50.1820">
    <property type="entry name" value="alpha/beta hydrolase"/>
    <property type="match status" value="1"/>
</dbReference>
<dbReference type="EMBL" id="CP097095">
    <property type="protein sequence ID" value="UQF80327.1"/>
    <property type="molecule type" value="Genomic_DNA"/>
</dbReference>
<dbReference type="InterPro" id="IPR029058">
    <property type="entry name" value="AB_hydrolase_fold"/>
</dbReference>
<protein>
    <submittedName>
        <fullName evidence="4">Alpha/beta hydrolase</fullName>
    </submittedName>
</protein>
<dbReference type="Pfam" id="PF00561">
    <property type="entry name" value="Abhydrolase_1"/>
    <property type="match status" value="1"/>
</dbReference>
<dbReference type="GO" id="GO:0004177">
    <property type="term" value="F:aminopeptidase activity"/>
    <property type="evidence" value="ECO:0007669"/>
    <property type="project" value="UniProtKB-EC"/>
</dbReference>
<evidence type="ECO:0000259" key="3">
    <source>
        <dbReference type="Pfam" id="PF00561"/>
    </source>
</evidence>